<gene>
    <name evidence="2" type="ORF">AXG93_1913s1780</name>
</gene>
<dbReference type="Proteomes" id="UP000077202">
    <property type="component" value="Unassembled WGS sequence"/>
</dbReference>
<reference evidence="2" key="1">
    <citation type="submission" date="2016-03" db="EMBL/GenBank/DDBJ databases">
        <title>Mechanisms controlling the formation of the plant cell surface in tip-growing cells are functionally conserved among land plants.</title>
        <authorList>
            <person name="Honkanen S."/>
            <person name="Jones V.A."/>
            <person name="Morieri G."/>
            <person name="Champion C."/>
            <person name="Hetherington A.J."/>
            <person name="Kelly S."/>
            <person name="Saint-Marcoux D."/>
            <person name="Proust H."/>
            <person name="Prescott H."/>
            <person name="Dolan L."/>
        </authorList>
    </citation>
    <scope>NUCLEOTIDE SEQUENCE [LARGE SCALE GENOMIC DNA]</scope>
    <source>
        <tissue evidence="2">Whole gametophyte</tissue>
    </source>
</reference>
<sequence length="160" mass="18166">MINGLGGTMYIHERRRLHRVSDTEILHWFDISWGRFVSPHDLDRRVVMTRRAGSTTKSRAIAAFALLALLQVAKNEKKVRAAGAESIVPSCLGLRTNASTRVQCTDEERQQDEAADVRCERMCSLRRRQDDETRRLFVTEHFASPRTEGGREGGKAGREL</sequence>
<dbReference type="EMBL" id="LVLJ01000695">
    <property type="protein sequence ID" value="OAE33076.1"/>
    <property type="molecule type" value="Genomic_DNA"/>
</dbReference>
<evidence type="ECO:0000256" key="1">
    <source>
        <dbReference type="SAM" id="MobiDB-lite"/>
    </source>
</evidence>
<name>A0A176WLG2_MARPO</name>
<organism evidence="2 3">
    <name type="scientific">Marchantia polymorpha subsp. ruderalis</name>
    <dbReference type="NCBI Taxonomy" id="1480154"/>
    <lineage>
        <taxon>Eukaryota</taxon>
        <taxon>Viridiplantae</taxon>
        <taxon>Streptophyta</taxon>
        <taxon>Embryophyta</taxon>
        <taxon>Marchantiophyta</taxon>
        <taxon>Marchantiopsida</taxon>
        <taxon>Marchantiidae</taxon>
        <taxon>Marchantiales</taxon>
        <taxon>Marchantiaceae</taxon>
        <taxon>Marchantia</taxon>
    </lineage>
</organism>
<evidence type="ECO:0000313" key="3">
    <source>
        <dbReference type="Proteomes" id="UP000077202"/>
    </source>
</evidence>
<comment type="caution">
    <text evidence="2">The sequence shown here is derived from an EMBL/GenBank/DDBJ whole genome shotgun (WGS) entry which is preliminary data.</text>
</comment>
<evidence type="ECO:0000313" key="2">
    <source>
        <dbReference type="EMBL" id="OAE33076.1"/>
    </source>
</evidence>
<protein>
    <submittedName>
        <fullName evidence="2">Uncharacterized protein</fullName>
    </submittedName>
</protein>
<feature type="region of interest" description="Disordered" evidence="1">
    <location>
        <begin position="141"/>
        <end position="160"/>
    </location>
</feature>
<dbReference type="AlphaFoldDB" id="A0A176WLG2"/>
<proteinExistence type="predicted"/>
<feature type="compositionally biased region" description="Basic and acidic residues" evidence="1">
    <location>
        <begin position="148"/>
        <end position="160"/>
    </location>
</feature>
<accession>A0A176WLG2</accession>
<keyword evidence="3" id="KW-1185">Reference proteome</keyword>